<evidence type="ECO:0000313" key="1">
    <source>
        <dbReference type="EMBL" id="CAA2966489.1"/>
    </source>
</evidence>
<accession>A0A8S0QH78</accession>
<reference evidence="1 2" key="1">
    <citation type="submission" date="2019-12" db="EMBL/GenBank/DDBJ databases">
        <authorList>
            <person name="Alioto T."/>
            <person name="Alioto T."/>
            <person name="Gomez Garrido J."/>
        </authorList>
    </citation>
    <scope>NUCLEOTIDE SEQUENCE [LARGE SCALE GENOMIC DNA]</scope>
</reference>
<dbReference type="OrthoDB" id="7537227at2759"/>
<gene>
    <name evidence="1" type="ORF">OLEA9_A069416</name>
</gene>
<dbReference type="Gramene" id="OE9A069416T1">
    <property type="protein sequence ID" value="OE9A069416C1"/>
    <property type="gene ID" value="OE9A069416"/>
</dbReference>
<sequence length="105" mass="11637">MEKDVAAKSLSKLMGYAGNRRVFRKEEKGITSAVQLLDPLVVNLDKKYPISILMLIVHSKKSRKQMVAAGACAYLQKLVEMNVDGAKKLHDSLGHGKLWGVFARP</sequence>
<dbReference type="EMBL" id="CACTIH010001862">
    <property type="protein sequence ID" value="CAA2966489.1"/>
    <property type="molecule type" value="Genomic_DNA"/>
</dbReference>
<comment type="caution">
    <text evidence="1">The sequence shown here is derived from an EMBL/GenBank/DDBJ whole genome shotgun (WGS) entry which is preliminary data.</text>
</comment>
<organism evidence="1 2">
    <name type="scientific">Olea europaea subsp. europaea</name>
    <dbReference type="NCBI Taxonomy" id="158383"/>
    <lineage>
        <taxon>Eukaryota</taxon>
        <taxon>Viridiplantae</taxon>
        <taxon>Streptophyta</taxon>
        <taxon>Embryophyta</taxon>
        <taxon>Tracheophyta</taxon>
        <taxon>Spermatophyta</taxon>
        <taxon>Magnoliopsida</taxon>
        <taxon>eudicotyledons</taxon>
        <taxon>Gunneridae</taxon>
        <taxon>Pentapetalae</taxon>
        <taxon>asterids</taxon>
        <taxon>lamiids</taxon>
        <taxon>Lamiales</taxon>
        <taxon>Oleaceae</taxon>
        <taxon>Oleeae</taxon>
        <taxon>Olea</taxon>
    </lineage>
</organism>
<dbReference type="Proteomes" id="UP000594638">
    <property type="component" value="Unassembled WGS sequence"/>
</dbReference>
<protein>
    <submittedName>
        <fullName evidence="1">Uncharacterized protein</fullName>
    </submittedName>
</protein>
<keyword evidence="2" id="KW-1185">Reference proteome</keyword>
<evidence type="ECO:0000313" key="2">
    <source>
        <dbReference type="Proteomes" id="UP000594638"/>
    </source>
</evidence>
<proteinExistence type="predicted"/>
<dbReference type="PANTHER" id="PTHR46043">
    <property type="entry name" value="ARM REPEAT SUPERFAMILY PROTEIN"/>
    <property type="match status" value="1"/>
</dbReference>
<dbReference type="AlphaFoldDB" id="A0A8S0QH78"/>
<name>A0A8S0QH78_OLEEU</name>
<dbReference type="PANTHER" id="PTHR46043:SF13">
    <property type="entry name" value="ARM REPEAT SUPERFAMILY PROTEIN"/>
    <property type="match status" value="1"/>
</dbReference>